<evidence type="ECO:0000313" key="1">
    <source>
        <dbReference type="EMBL" id="KKL62396.1"/>
    </source>
</evidence>
<dbReference type="AlphaFoldDB" id="A0A0F9E841"/>
<protein>
    <submittedName>
        <fullName evidence="1">Uncharacterized protein</fullName>
    </submittedName>
</protein>
<gene>
    <name evidence="1" type="ORF">LCGC14_2185620</name>
</gene>
<dbReference type="EMBL" id="LAZR01028502">
    <property type="protein sequence ID" value="KKL62396.1"/>
    <property type="molecule type" value="Genomic_DNA"/>
</dbReference>
<proteinExistence type="predicted"/>
<accession>A0A0F9E841</accession>
<name>A0A0F9E841_9ZZZZ</name>
<comment type="caution">
    <text evidence="1">The sequence shown here is derived from an EMBL/GenBank/DDBJ whole genome shotgun (WGS) entry which is preliminary data.</text>
</comment>
<sequence length="104" mass="11513">MHYRFRQAACGIYNARICASSSLRPHSSVSHRPHANDTIIHARAVPIVHMTRKSCGVKGLGHINHVSTRTIRLLTSKELSIGLIDLCCKSCDTKWLGDGQFLCS</sequence>
<reference evidence="1" key="1">
    <citation type="journal article" date="2015" name="Nature">
        <title>Complex archaea that bridge the gap between prokaryotes and eukaryotes.</title>
        <authorList>
            <person name="Spang A."/>
            <person name="Saw J.H."/>
            <person name="Jorgensen S.L."/>
            <person name="Zaremba-Niedzwiedzka K."/>
            <person name="Martijn J."/>
            <person name="Lind A.E."/>
            <person name="van Eijk R."/>
            <person name="Schleper C."/>
            <person name="Guy L."/>
            <person name="Ettema T.J."/>
        </authorList>
    </citation>
    <scope>NUCLEOTIDE SEQUENCE</scope>
</reference>
<organism evidence="1">
    <name type="scientific">marine sediment metagenome</name>
    <dbReference type="NCBI Taxonomy" id="412755"/>
    <lineage>
        <taxon>unclassified sequences</taxon>
        <taxon>metagenomes</taxon>
        <taxon>ecological metagenomes</taxon>
    </lineage>
</organism>